<name>A0A843W572_COLES</name>
<gene>
    <name evidence="1" type="ORF">Taro_034901</name>
</gene>
<dbReference type="Proteomes" id="UP000652761">
    <property type="component" value="Unassembled WGS sequence"/>
</dbReference>
<protein>
    <submittedName>
        <fullName evidence="1">Uncharacterized protein</fullName>
    </submittedName>
</protein>
<proteinExistence type="predicted"/>
<evidence type="ECO:0000313" key="2">
    <source>
        <dbReference type="Proteomes" id="UP000652761"/>
    </source>
</evidence>
<reference evidence="1" key="1">
    <citation type="submission" date="2017-07" db="EMBL/GenBank/DDBJ databases">
        <title>Taro Niue Genome Assembly and Annotation.</title>
        <authorList>
            <person name="Atibalentja N."/>
            <person name="Keating K."/>
            <person name="Fields C.J."/>
        </authorList>
    </citation>
    <scope>NUCLEOTIDE SEQUENCE</scope>
    <source>
        <strain evidence="1">Niue_2</strain>
        <tissue evidence="1">Leaf</tissue>
    </source>
</reference>
<organism evidence="1 2">
    <name type="scientific">Colocasia esculenta</name>
    <name type="common">Wild taro</name>
    <name type="synonym">Arum esculentum</name>
    <dbReference type="NCBI Taxonomy" id="4460"/>
    <lineage>
        <taxon>Eukaryota</taxon>
        <taxon>Viridiplantae</taxon>
        <taxon>Streptophyta</taxon>
        <taxon>Embryophyta</taxon>
        <taxon>Tracheophyta</taxon>
        <taxon>Spermatophyta</taxon>
        <taxon>Magnoliopsida</taxon>
        <taxon>Liliopsida</taxon>
        <taxon>Araceae</taxon>
        <taxon>Aroideae</taxon>
        <taxon>Colocasieae</taxon>
        <taxon>Colocasia</taxon>
    </lineage>
</organism>
<accession>A0A843W572</accession>
<sequence>MSQDRHREHTFNSVPSEFLNMEVWRVYVFETSNVVNIPQKEAGLRYLFRSVYL</sequence>
<dbReference type="EMBL" id="NMUH01002800">
    <property type="protein sequence ID" value="MQM02138.1"/>
    <property type="molecule type" value="Genomic_DNA"/>
</dbReference>
<dbReference type="AlphaFoldDB" id="A0A843W572"/>
<evidence type="ECO:0000313" key="1">
    <source>
        <dbReference type="EMBL" id="MQM02138.1"/>
    </source>
</evidence>
<keyword evidence="2" id="KW-1185">Reference proteome</keyword>
<comment type="caution">
    <text evidence="1">The sequence shown here is derived from an EMBL/GenBank/DDBJ whole genome shotgun (WGS) entry which is preliminary data.</text>
</comment>